<keyword evidence="4" id="KW-1185">Reference proteome</keyword>
<dbReference type="Gene3D" id="3.40.50.1400">
    <property type="match status" value="2"/>
</dbReference>
<dbReference type="PANTHER" id="PTHR33542">
    <property type="entry name" value="SIROHYDROCHLORIN FERROCHELATASE, CHLOROPLASTIC"/>
    <property type="match status" value="1"/>
</dbReference>
<dbReference type="EMBL" id="FMZV01000008">
    <property type="protein sequence ID" value="SDD51213.1"/>
    <property type="molecule type" value="Genomic_DNA"/>
</dbReference>
<proteinExistence type="predicted"/>
<protein>
    <submittedName>
        <fullName evidence="3">Sirohydrochlorin ferrochelatase</fullName>
    </submittedName>
</protein>
<keyword evidence="1" id="KW-0479">Metal-binding</keyword>
<evidence type="ECO:0000256" key="1">
    <source>
        <dbReference type="ARBA" id="ARBA00022723"/>
    </source>
</evidence>
<dbReference type="GO" id="GO:0046872">
    <property type="term" value="F:metal ion binding"/>
    <property type="evidence" value="ECO:0007669"/>
    <property type="project" value="UniProtKB-KW"/>
</dbReference>
<dbReference type="AlphaFoldDB" id="A0A1G6VCT9"/>
<gene>
    <name evidence="3" type="ORF">SAMN04488239_10818</name>
</gene>
<evidence type="ECO:0000256" key="2">
    <source>
        <dbReference type="ARBA" id="ARBA00023239"/>
    </source>
</evidence>
<dbReference type="SUPFAM" id="SSF53800">
    <property type="entry name" value="Chelatase"/>
    <property type="match status" value="1"/>
</dbReference>
<keyword evidence="2" id="KW-0456">Lyase</keyword>
<dbReference type="CDD" id="cd03416">
    <property type="entry name" value="CbiX_SirB_N"/>
    <property type="match status" value="1"/>
</dbReference>
<accession>A0A1G6VCT9</accession>
<dbReference type="GO" id="GO:0016829">
    <property type="term" value="F:lyase activity"/>
    <property type="evidence" value="ECO:0007669"/>
    <property type="project" value="UniProtKB-KW"/>
</dbReference>
<organism evidence="3 4">
    <name type="scientific">Ruegeria marina</name>
    <dbReference type="NCBI Taxonomy" id="639004"/>
    <lineage>
        <taxon>Bacteria</taxon>
        <taxon>Pseudomonadati</taxon>
        <taxon>Pseudomonadota</taxon>
        <taxon>Alphaproteobacteria</taxon>
        <taxon>Rhodobacterales</taxon>
        <taxon>Roseobacteraceae</taxon>
        <taxon>Ruegeria</taxon>
    </lineage>
</organism>
<dbReference type="PANTHER" id="PTHR33542:SF3">
    <property type="entry name" value="SIROHYDROCHLORIN FERROCHELATASE, CHLOROPLASTIC"/>
    <property type="match status" value="1"/>
</dbReference>
<dbReference type="InterPro" id="IPR050963">
    <property type="entry name" value="Sirohydro_Cobaltochel/CbiX"/>
</dbReference>
<dbReference type="Proteomes" id="UP000199628">
    <property type="component" value="Unassembled WGS sequence"/>
</dbReference>
<dbReference type="InterPro" id="IPR002762">
    <property type="entry name" value="CbiX-like"/>
</dbReference>
<dbReference type="Pfam" id="PF01903">
    <property type="entry name" value="CbiX"/>
    <property type="match status" value="1"/>
</dbReference>
<name>A0A1G6VCT9_9RHOB</name>
<sequence>MHCWEADILDFALGRATTRVMTELKHALIVAHGQPSEPEPAEAALAALAARVNANASHIAIRSATLASPGRLEEILDDLPDGTPVYPLFTAKGWFVTRALPRRIGGRACPVMEPLGIDPELPDAVAEYLTSELAARQWEATATELVLAAHGSGRSQNPAEVAHGFADELQSRIGFARLTVGFVEQPPSIAEAAQGCGEQSLCLPFFACAGGHVQDDVPQALAEARFPGDTLPVLGDLPAVTRLIARRISEFSDAAT</sequence>
<evidence type="ECO:0000313" key="3">
    <source>
        <dbReference type="EMBL" id="SDD51213.1"/>
    </source>
</evidence>
<evidence type="ECO:0000313" key="4">
    <source>
        <dbReference type="Proteomes" id="UP000199628"/>
    </source>
</evidence>
<reference evidence="4" key="1">
    <citation type="submission" date="2016-10" db="EMBL/GenBank/DDBJ databases">
        <authorList>
            <person name="Varghese N."/>
            <person name="Submissions S."/>
        </authorList>
    </citation>
    <scope>NUCLEOTIDE SEQUENCE [LARGE SCALE GENOMIC DNA]</scope>
    <source>
        <strain evidence="4">CGMCC 1.9108</strain>
    </source>
</reference>
<dbReference type="STRING" id="639004.SAMN04488239_10818"/>